<dbReference type="Proteomes" id="UP000295506">
    <property type="component" value="Unassembled WGS sequence"/>
</dbReference>
<feature type="domain" description="Glycosyltransferase 2-like" evidence="1">
    <location>
        <begin position="10"/>
        <end position="139"/>
    </location>
</feature>
<accession>A0A126QJ27</accession>
<dbReference type="EMBL" id="SOBK01000010">
    <property type="protein sequence ID" value="TDT87054.1"/>
    <property type="molecule type" value="Genomic_DNA"/>
</dbReference>
<dbReference type="Proteomes" id="UP000055611">
    <property type="component" value="Chromosome"/>
</dbReference>
<dbReference type="EMBL" id="CP014206">
    <property type="protein sequence ID" value="AMK09981.1"/>
    <property type="molecule type" value="Genomic_DNA"/>
</dbReference>
<evidence type="ECO:0000259" key="1">
    <source>
        <dbReference type="Pfam" id="PF00535"/>
    </source>
</evidence>
<dbReference type="InterPro" id="IPR029044">
    <property type="entry name" value="Nucleotide-diphossugar_trans"/>
</dbReference>
<evidence type="ECO:0000313" key="3">
    <source>
        <dbReference type="EMBL" id="TDT87054.1"/>
    </source>
</evidence>
<dbReference type="CDD" id="cd04186">
    <property type="entry name" value="GT_2_like_c"/>
    <property type="match status" value="1"/>
</dbReference>
<gene>
    <name evidence="2" type="ORF">AWY79_02055</name>
    <name evidence="3" type="ORF">EDC59_110136</name>
</gene>
<reference evidence="3 5" key="2">
    <citation type="submission" date="2019-03" db="EMBL/GenBank/DDBJ databases">
        <title>Genomic Encyclopedia of Type Strains, Phase IV (KMG-IV): sequencing the most valuable type-strain genomes for metagenomic binning, comparative biology and taxonomic classification.</title>
        <authorList>
            <person name="Goeker M."/>
        </authorList>
    </citation>
    <scope>NUCLEOTIDE SEQUENCE [LARGE SCALE GENOMIC DNA]</scope>
    <source>
        <strain evidence="3 5">DSM 101483</strain>
    </source>
</reference>
<dbReference type="AlphaFoldDB" id="A0A126QJ27"/>
<dbReference type="SUPFAM" id="SSF53448">
    <property type="entry name" value="Nucleotide-diphospho-sugar transferases"/>
    <property type="match status" value="1"/>
</dbReference>
<dbReference type="PANTHER" id="PTHR43179:SF7">
    <property type="entry name" value="RHAMNOSYLTRANSFERASE WBBL"/>
    <property type="match status" value="1"/>
</dbReference>
<evidence type="ECO:0000313" key="2">
    <source>
        <dbReference type="EMBL" id="AMK09981.1"/>
    </source>
</evidence>
<organism evidence="3 5">
    <name type="scientific">Pseudodesulfovibrio indicus</name>
    <dbReference type="NCBI Taxonomy" id="1716143"/>
    <lineage>
        <taxon>Bacteria</taxon>
        <taxon>Pseudomonadati</taxon>
        <taxon>Thermodesulfobacteriota</taxon>
        <taxon>Desulfovibrionia</taxon>
        <taxon>Desulfovibrionales</taxon>
        <taxon>Desulfovibrionaceae</taxon>
    </lineage>
</organism>
<evidence type="ECO:0000313" key="5">
    <source>
        <dbReference type="Proteomes" id="UP000295506"/>
    </source>
</evidence>
<name>A0A126QJ27_9BACT</name>
<reference evidence="2 4" key="1">
    <citation type="journal article" date="2016" name="Front. Microbiol.">
        <title>Genome Sequence of the Piezophilic, Mesophilic Sulfate-Reducing Bacterium Desulfovibrio indicus J2T.</title>
        <authorList>
            <person name="Cao J."/>
            <person name="Maignien L."/>
            <person name="Shao Z."/>
            <person name="Alain K."/>
            <person name="Jebbar M."/>
        </authorList>
    </citation>
    <scope>NUCLEOTIDE SEQUENCE [LARGE SCALE GENOMIC DNA]</scope>
    <source>
        <strain evidence="2 4">J2</strain>
    </source>
</reference>
<dbReference type="PANTHER" id="PTHR43179">
    <property type="entry name" value="RHAMNOSYLTRANSFERASE WBBL"/>
    <property type="match status" value="1"/>
</dbReference>
<dbReference type="InterPro" id="IPR001173">
    <property type="entry name" value="Glyco_trans_2-like"/>
</dbReference>
<dbReference type="Pfam" id="PF00535">
    <property type="entry name" value="Glycos_transf_2"/>
    <property type="match status" value="1"/>
</dbReference>
<sequence length="411" mass="45540">MAGAEFDVAIVIPAWNGWELTEPCLRSIAAHTPGDRYQVVLADNGSTDQTPTEGVALGANLFANRFVHHRLPENLGFATACNQGAAAASAAHLLFLNNDTVVTENWLPPLLDGLRADPRLAGVGPLLLFPDDNTVRANRVQHLGIAASQNLEFRHLYEYFPRTHPAVNRRRKLGVITAAALLMPARLFQAENGFFEGFRNGMEDVDLCCRIAARGGHFSVIPESVVHHHTHGTEGRFAHESENLRLLRARCRRPVEDLYDLVLEDGFEPGFTPWLDLVVKLPDHRAAELDRRYQADPAPDRLALLLDQNPLWDHGHELLTNHLSERGMHAEAAAAAYFRSLLCPGIRAYEHCLRTARQAGFQDMARRYSQTLANLRAALADQTALADKARSLAASARHPALRAALEEWQAV</sequence>
<dbReference type="Gene3D" id="3.90.550.10">
    <property type="entry name" value="Spore Coat Polysaccharide Biosynthesis Protein SpsA, Chain A"/>
    <property type="match status" value="1"/>
</dbReference>
<protein>
    <recommendedName>
        <fullName evidence="1">Glycosyltransferase 2-like domain-containing protein</fullName>
    </recommendedName>
</protein>
<dbReference type="RefSeq" id="WP_066799637.1">
    <property type="nucleotide sequence ID" value="NZ_CP014206.1"/>
</dbReference>
<proteinExistence type="predicted"/>
<keyword evidence="4" id="KW-1185">Reference proteome</keyword>
<dbReference type="OrthoDB" id="9783791at2"/>
<evidence type="ECO:0000313" key="4">
    <source>
        <dbReference type="Proteomes" id="UP000055611"/>
    </source>
</evidence>
<dbReference type="KEGG" id="dej:AWY79_02055"/>